<name>X0W0A2_9ZZZZ</name>
<accession>X0W0A2</accession>
<protein>
    <submittedName>
        <fullName evidence="1">Uncharacterized protein</fullName>
    </submittedName>
</protein>
<comment type="caution">
    <text evidence="1">The sequence shown here is derived from an EMBL/GenBank/DDBJ whole genome shotgun (WGS) entry which is preliminary data.</text>
</comment>
<gene>
    <name evidence="1" type="ORF">S01H1_40453</name>
</gene>
<reference evidence="1" key="1">
    <citation type="journal article" date="2014" name="Front. Microbiol.">
        <title>High frequency of phylogenetically diverse reductive dehalogenase-homologous genes in deep subseafloor sedimentary metagenomes.</title>
        <authorList>
            <person name="Kawai M."/>
            <person name="Futagami T."/>
            <person name="Toyoda A."/>
            <person name="Takaki Y."/>
            <person name="Nishi S."/>
            <person name="Hori S."/>
            <person name="Arai W."/>
            <person name="Tsubouchi T."/>
            <person name="Morono Y."/>
            <person name="Uchiyama I."/>
            <person name="Ito T."/>
            <person name="Fujiyama A."/>
            <person name="Inagaki F."/>
            <person name="Takami H."/>
        </authorList>
    </citation>
    <scope>NUCLEOTIDE SEQUENCE</scope>
    <source>
        <strain evidence="1">Expedition CK06-06</strain>
    </source>
</reference>
<proteinExistence type="predicted"/>
<evidence type="ECO:0000313" key="1">
    <source>
        <dbReference type="EMBL" id="GAG06166.1"/>
    </source>
</evidence>
<feature type="non-terminal residue" evidence="1">
    <location>
        <position position="1"/>
    </location>
</feature>
<organism evidence="1">
    <name type="scientific">marine sediment metagenome</name>
    <dbReference type="NCBI Taxonomy" id="412755"/>
    <lineage>
        <taxon>unclassified sequences</taxon>
        <taxon>metagenomes</taxon>
        <taxon>ecological metagenomes</taxon>
    </lineage>
</organism>
<dbReference type="AlphaFoldDB" id="X0W0A2"/>
<dbReference type="EMBL" id="BARS01025615">
    <property type="protein sequence ID" value="GAG06166.1"/>
    <property type="molecule type" value="Genomic_DNA"/>
</dbReference>
<sequence>HKTQNPNSNRFLYSLDSWLRNDVGQLIAGQQNFYTRLLFIDDPREASNPAVNKKYQNYDLLFKYNCNDLRTFKIGSRIRLVQDGITVTGTIDTLEIDYQLRQMRINGTI</sequence>